<comment type="caution">
    <text evidence="1">The sequence shown here is derived from an EMBL/GenBank/DDBJ whole genome shotgun (WGS) entry which is preliminary data.</text>
</comment>
<proteinExistence type="predicted"/>
<evidence type="ECO:0000313" key="2">
    <source>
        <dbReference type="Proteomes" id="UP000031970"/>
    </source>
</evidence>
<reference evidence="1 2" key="1">
    <citation type="submission" date="2014-11" db="EMBL/GenBank/DDBJ databases">
        <title>Draft Genome Sequences of Nine Bacillus subtilis Strains that Form Spores with High Heat-Resistance.</title>
        <authorList>
            <person name="Krawcyk A.O."/>
            <person name="Berendsen E.M."/>
            <person name="de Jong A."/>
            <person name="Holsappel S."/>
            <person name="Eijlander R.T."/>
            <person name="Wells-Bennik M."/>
            <person name="Kuipers O.P."/>
        </authorList>
    </citation>
    <scope>NUCLEOTIDE SEQUENCE [LARGE SCALE GENOMIC DNA]</scope>
    <source>
        <strain evidence="1 2">B4067</strain>
    </source>
</reference>
<evidence type="ECO:0000313" key="1">
    <source>
        <dbReference type="EMBL" id="KIL33476.1"/>
    </source>
</evidence>
<gene>
    <name evidence="1" type="ORF">B4067_4695</name>
</gene>
<sequence>MTIEQKLALLENKIAKLELENEMMCYLYVDACHNGADKHALNYAANKVGYKINDWDVELDAEQSEKLAEITTKFIQEAS</sequence>
<protein>
    <recommendedName>
        <fullName evidence="3">Phage protein</fullName>
    </recommendedName>
</protein>
<dbReference type="Proteomes" id="UP000031970">
    <property type="component" value="Unassembled WGS sequence"/>
</dbReference>
<dbReference type="EMBL" id="JSXS01000013">
    <property type="protein sequence ID" value="KIL33476.1"/>
    <property type="molecule type" value="Genomic_DNA"/>
</dbReference>
<dbReference type="RefSeq" id="WP_041053037.1">
    <property type="nucleotide sequence ID" value="NZ_JSXS01000013.1"/>
</dbReference>
<organism evidence="1 2">
    <name type="scientific">Bacillus subtilis subsp. subtilis</name>
    <dbReference type="NCBI Taxonomy" id="135461"/>
    <lineage>
        <taxon>Bacteria</taxon>
        <taxon>Bacillati</taxon>
        <taxon>Bacillota</taxon>
        <taxon>Bacilli</taxon>
        <taxon>Bacillales</taxon>
        <taxon>Bacillaceae</taxon>
        <taxon>Bacillus</taxon>
    </lineage>
</organism>
<evidence type="ECO:0008006" key="3">
    <source>
        <dbReference type="Google" id="ProtNLM"/>
    </source>
</evidence>
<accession>A0ABD3ZZ35</accession>
<name>A0ABD3ZZ35_BACIU</name>
<dbReference type="AlphaFoldDB" id="A0ABD3ZZ35"/>